<evidence type="ECO:0000313" key="2">
    <source>
        <dbReference type="EMBL" id="QNV37576.1"/>
    </source>
</evidence>
<protein>
    <submittedName>
        <fullName evidence="2">GNAT family N-acetyltransferase</fullName>
    </submittedName>
</protein>
<dbReference type="PROSITE" id="PS51186">
    <property type="entry name" value="GNAT"/>
    <property type="match status" value="1"/>
</dbReference>
<dbReference type="RefSeq" id="WP_168614146.1">
    <property type="nucleotide sequence ID" value="NZ_BAAAOX010000016.1"/>
</dbReference>
<dbReference type="GeneID" id="96624619"/>
<keyword evidence="2" id="KW-0808">Transferase</keyword>
<organism evidence="2 3">
    <name type="scientific">Rothia terrae</name>
    <dbReference type="NCBI Taxonomy" id="396015"/>
    <lineage>
        <taxon>Bacteria</taxon>
        <taxon>Bacillati</taxon>
        <taxon>Actinomycetota</taxon>
        <taxon>Actinomycetes</taxon>
        <taxon>Micrococcales</taxon>
        <taxon>Micrococcaceae</taxon>
        <taxon>Rothia</taxon>
    </lineage>
</organism>
<dbReference type="InterPro" id="IPR000182">
    <property type="entry name" value="GNAT_dom"/>
</dbReference>
<evidence type="ECO:0000313" key="3">
    <source>
        <dbReference type="Proteomes" id="UP000516404"/>
    </source>
</evidence>
<sequence>MFTAKKFSDLTVEELNAIYIARSKVFTVGQQLTVQEPDLADRQAVHFFSQNDAGEVVAYMRLIDLEKIEDDHYEQVSGAYALSRVAVLKTLRGQGMGRKLLDAAIQWVRDETEATKIIIDAQAYLRDSYYAPVGFVQVGEEFREAGLPHVKMILEL</sequence>
<dbReference type="KEGG" id="rter:IDM49_10250"/>
<dbReference type="EMBL" id="CP061539">
    <property type="protein sequence ID" value="QNV37576.1"/>
    <property type="molecule type" value="Genomic_DNA"/>
</dbReference>
<keyword evidence="3" id="KW-1185">Reference proteome</keyword>
<dbReference type="SUPFAM" id="SSF55729">
    <property type="entry name" value="Acyl-CoA N-acyltransferases (Nat)"/>
    <property type="match status" value="1"/>
</dbReference>
<name>A0A7H2BD30_9MICC</name>
<gene>
    <name evidence="2" type="ORF">IDM49_10250</name>
</gene>
<accession>A0A7H2BD30</accession>
<dbReference type="Gene3D" id="3.40.630.30">
    <property type="match status" value="1"/>
</dbReference>
<evidence type="ECO:0000259" key="1">
    <source>
        <dbReference type="PROSITE" id="PS51186"/>
    </source>
</evidence>
<dbReference type="AlphaFoldDB" id="A0A7H2BD30"/>
<dbReference type="CDD" id="cd04301">
    <property type="entry name" value="NAT_SF"/>
    <property type="match status" value="1"/>
</dbReference>
<dbReference type="Pfam" id="PF13673">
    <property type="entry name" value="Acetyltransf_10"/>
    <property type="match status" value="1"/>
</dbReference>
<dbReference type="InterPro" id="IPR016181">
    <property type="entry name" value="Acyl_CoA_acyltransferase"/>
</dbReference>
<reference evidence="2 3" key="1">
    <citation type="submission" date="2020-09" db="EMBL/GenBank/DDBJ databases">
        <title>Investigation of environmental microbes.</title>
        <authorList>
            <person name="Ou Y."/>
            <person name="Kang Q."/>
        </authorList>
    </citation>
    <scope>NUCLEOTIDE SEQUENCE [LARGE SCALE GENOMIC DNA]</scope>
    <source>
        <strain evidence="2 3">KJZ-14</strain>
    </source>
</reference>
<proteinExistence type="predicted"/>
<dbReference type="Proteomes" id="UP000516404">
    <property type="component" value="Chromosome"/>
</dbReference>
<dbReference type="GO" id="GO:0016747">
    <property type="term" value="F:acyltransferase activity, transferring groups other than amino-acyl groups"/>
    <property type="evidence" value="ECO:0007669"/>
    <property type="project" value="InterPro"/>
</dbReference>
<feature type="domain" description="N-acetyltransferase" evidence="1">
    <location>
        <begin position="5"/>
        <end position="156"/>
    </location>
</feature>